<dbReference type="AlphaFoldDB" id="A0A3M2KZM7"/>
<protein>
    <submittedName>
        <fullName evidence="3">MarR family transcriptional regulator</fullName>
    </submittedName>
</protein>
<dbReference type="Pfam" id="PF01047">
    <property type="entry name" value="MarR"/>
    <property type="match status" value="1"/>
</dbReference>
<name>A0A3M2KZM7_9NOCA</name>
<feature type="compositionally biased region" description="Polar residues" evidence="1">
    <location>
        <begin position="1"/>
        <end position="10"/>
    </location>
</feature>
<reference evidence="3 4" key="1">
    <citation type="submission" date="2018-10" db="EMBL/GenBank/DDBJ databases">
        <title>Isolation from cow dung.</title>
        <authorList>
            <person name="Ling L."/>
        </authorList>
    </citation>
    <scope>NUCLEOTIDE SEQUENCE [LARGE SCALE GENOMIC DNA]</scope>
    <source>
        <strain evidence="3 4">NEAU-LL90</strain>
    </source>
</reference>
<proteinExistence type="predicted"/>
<evidence type="ECO:0000313" key="3">
    <source>
        <dbReference type="EMBL" id="RMI30919.1"/>
    </source>
</evidence>
<dbReference type="PROSITE" id="PS50995">
    <property type="entry name" value="HTH_MARR_2"/>
    <property type="match status" value="1"/>
</dbReference>
<dbReference type="PANTHER" id="PTHR33164:SF57">
    <property type="entry name" value="MARR-FAMILY TRANSCRIPTIONAL REGULATOR"/>
    <property type="match status" value="1"/>
</dbReference>
<feature type="region of interest" description="Disordered" evidence="1">
    <location>
        <begin position="1"/>
        <end position="38"/>
    </location>
</feature>
<gene>
    <name evidence="3" type="ORF">EBN03_20000</name>
</gene>
<feature type="domain" description="HTH marR-type" evidence="2">
    <location>
        <begin position="37"/>
        <end position="178"/>
    </location>
</feature>
<dbReference type="InterPro" id="IPR036390">
    <property type="entry name" value="WH_DNA-bd_sf"/>
</dbReference>
<dbReference type="OrthoDB" id="4311144at2"/>
<comment type="caution">
    <text evidence="3">The sequence shown here is derived from an EMBL/GenBank/DDBJ whole genome shotgun (WGS) entry which is preliminary data.</text>
</comment>
<dbReference type="PANTHER" id="PTHR33164">
    <property type="entry name" value="TRANSCRIPTIONAL REGULATOR, MARR FAMILY"/>
    <property type="match status" value="1"/>
</dbReference>
<evidence type="ECO:0000259" key="2">
    <source>
        <dbReference type="PROSITE" id="PS50995"/>
    </source>
</evidence>
<dbReference type="InterPro" id="IPR039422">
    <property type="entry name" value="MarR/SlyA-like"/>
</dbReference>
<organism evidence="3 4">
    <name type="scientific">Nocardia stercoris</name>
    <dbReference type="NCBI Taxonomy" id="2483361"/>
    <lineage>
        <taxon>Bacteria</taxon>
        <taxon>Bacillati</taxon>
        <taxon>Actinomycetota</taxon>
        <taxon>Actinomycetes</taxon>
        <taxon>Mycobacteriales</taxon>
        <taxon>Nocardiaceae</taxon>
        <taxon>Nocardia</taxon>
    </lineage>
</organism>
<dbReference type="Gene3D" id="1.10.10.10">
    <property type="entry name" value="Winged helix-like DNA-binding domain superfamily/Winged helix DNA-binding domain"/>
    <property type="match status" value="1"/>
</dbReference>
<sequence length="203" mass="22159">MPDPNANPTSRRPDRAEHDHGRLPAGASHRVARREPPEAALRELQEALTRMSYLWTRARRHGRIAAAAGVAIERAGSQLLGVLVATGEPMRLGELAARLDVEAPHVTREVRRLEEAGLVRRDADPDDRRAQQIRVTPAGRDVIDAINAAGRNAMREALAEWSDEDLAIVARLSHRMVDDFTAHGERAQLLGPAVGQGDPAAAR</sequence>
<keyword evidence="4" id="KW-1185">Reference proteome</keyword>
<dbReference type="RefSeq" id="WP_122189582.1">
    <property type="nucleotide sequence ID" value="NZ_RFFH01000008.1"/>
</dbReference>
<dbReference type="SMART" id="SM00347">
    <property type="entry name" value="HTH_MARR"/>
    <property type="match status" value="1"/>
</dbReference>
<dbReference type="PRINTS" id="PR00598">
    <property type="entry name" value="HTHMARR"/>
</dbReference>
<dbReference type="GO" id="GO:0003700">
    <property type="term" value="F:DNA-binding transcription factor activity"/>
    <property type="evidence" value="ECO:0007669"/>
    <property type="project" value="InterPro"/>
</dbReference>
<dbReference type="EMBL" id="RFFH01000008">
    <property type="protein sequence ID" value="RMI30919.1"/>
    <property type="molecule type" value="Genomic_DNA"/>
</dbReference>
<evidence type="ECO:0000313" key="4">
    <source>
        <dbReference type="Proteomes" id="UP000279275"/>
    </source>
</evidence>
<dbReference type="SUPFAM" id="SSF46785">
    <property type="entry name" value="Winged helix' DNA-binding domain"/>
    <property type="match status" value="1"/>
</dbReference>
<accession>A0A3M2KZM7</accession>
<evidence type="ECO:0000256" key="1">
    <source>
        <dbReference type="SAM" id="MobiDB-lite"/>
    </source>
</evidence>
<dbReference type="InterPro" id="IPR036388">
    <property type="entry name" value="WH-like_DNA-bd_sf"/>
</dbReference>
<feature type="compositionally biased region" description="Basic and acidic residues" evidence="1">
    <location>
        <begin position="11"/>
        <end position="22"/>
    </location>
</feature>
<dbReference type="Proteomes" id="UP000279275">
    <property type="component" value="Unassembled WGS sequence"/>
</dbReference>
<dbReference type="GO" id="GO:0006950">
    <property type="term" value="P:response to stress"/>
    <property type="evidence" value="ECO:0007669"/>
    <property type="project" value="TreeGrafter"/>
</dbReference>
<dbReference type="InterPro" id="IPR000835">
    <property type="entry name" value="HTH_MarR-typ"/>
</dbReference>